<evidence type="ECO:0000256" key="1">
    <source>
        <dbReference type="ARBA" id="ARBA00001946"/>
    </source>
</evidence>
<evidence type="ECO:0000256" key="9">
    <source>
        <dbReference type="ARBA" id="ARBA00023204"/>
    </source>
</evidence>
<dbReference type="GO" id="GO:0044715">
    <property type="term" value="F:8-oxo-dGDP phosphatase activity"/>
    <property type="evidence" value="ECO:0007669"/>
    <property type="project" value="TreeGrafter"/>
</dbReference>
<keyword evidence="6" id="KW-0227">DNA damage</keyword>
<evidence type="ECO:0000259" key="12">
    <source>
        <dbReference type="PROSITE" id="PS51462"/>
    </source>
</evidence>
<dbReference type="CDD" id="cd03425">
    <property type="entry name" value="NUDIX_MutT_NudA_like"/>
    <property type="match status" value="1"/>
</dbReference>
<dbReference type="InterPro" id="IPR003561">
    <property type="entry name" value="Mutator_MutT"/>
</dbReference>
<dbReference type="GO" id="GO:0006260">
    <property type="term" value="P:DNA replication"/>
    <property type="evidence" value="ECO:0007669"/>
    <property type="project" value="UniProtKB-KW"/>
</dbReference>
<dbReference type="Pfam" id="PF02581">
    <property type="entry name" value="TMP-TENI"/>
    <property type="match status" value="1"/>
</dbReference>
<dbReference type="GO" id="GO:0046872">
    <property type="term" value="F:metal ion binding"/>
    <property type="evidence" value="ECO:0007669"/>
    <property type="project" value="UniProtKB-KW"/>
</dbReference>
<dbReference type="InterPro" id="IPR000086">
    <property type="entry name" value="NUDIX_hydrolase_dom"/>
</dbReference>
<dbReference type="NCBIfam" id="NF006530">
    <property type="entry name" value="PRK08999.1"/>
    <property type="match status" value="1"/>
</dbReference>
<evidence type="ECO:0000256" key="2">
    <source>
        <dbReference type="ARBA" id="ARBA00005582"/>
    </source>
</evidence>
<evidence type="ECO:0000313" key="13">
    <source>
        <dbReference type="EMBL" id="VAW90471.1"/>
    </source>
</evidence>
<comment type="similarity">
    <text evidence="2">Belongs to the Nudix hydrolase family.</text>
</comment>
<sequence>MLLATLYLFILNASRQHIVAAAIVRDGKLLLARRHVDAHQGGLWEFPGGKVECGEDVRSALARELDEELGITLESARPLITVPHDYLDKSILLDVWRVDGFSGDAHGREGQPLMWVTIDELQQHDFPRANLPVITAMQLPAHYLITPDPVKEGDQFLKCLEVSLQAGVRLVQLRAKSLPRQAYCALAVEVKVLCRRYGAKLLLNGTAEMVLEVGADGLHLSGYELSSLISRPLGSDYKLSASCHNAAELKQASDVGVDFAVLSPVMPTNTHPGAETLGWQQFELLLEASPVPVYALGGMTLADLATAQGAGAQGLAAIGALWDLESL</sequence>
<keyword evidence="3" id="KW-0515">Mutator protein</keyword>
<comment type="cofactor">
    <cofactor evidence="1">
        <name>Mg(2+)</name>
        <dbReference type="ChEBI" id="CHEBI:18420"/>
    </cofactor>
</comment>
<dbReference type="PANTHER" id="PTHR47707:SF1">
    <property type="entry name" value="NUDIX HYDROLASE FAMILY PROTEIN"/>
    <property type="match status" value="1"/>
</dbReference>
<dbReference type="EMBL" id="UOFQ01000194">
    <property type="protein sequence ID" value="VAW90471.1"/>
    <property type="molecule type" value="Genomic_DNA"/>
</dbReference>
<dbReference type="GO" id="GO:0035539">
    <property type="term" value="F:8-oxo-7,8-dihydrodeoxyguanosine triphosphate pyrophosphatase activity"/>
    <property type="evidence" value="ECO:0007669"/>
    <property type="project" value="UniProtKB-EC"/>
</dbReference>
<dbReference type="FunFam" id="3.90.79.10:FF:000014">
    <property type="entry name" value="8-oxo-dGTP diphosphatase MutT"/>
    <property type="match status" value="1"/>
</dbReference>
<keyword evidence="5" id="KW-0479">Metal-binding</keyword>
<keyword evidence="9" id="KW-0234">DNA repair</keyword>
<dbReference type="NCBIfam" id="TIGR00586">
    <property type="entry name" value="mutt"/>
    <property type="match status" value="1"/>
</dbReference>
<accession>A0A3B0ZFW3</accession>
<name>A0A3B0ZFW3_9ZZZZ</name>
<dbReference type="GO" id="GO:0044716">
    <property type="term" value="F:8-oxo-GDP phosphatase activity"/>
    <property type="evidence" value="ECO:0007669"/>
    <property type="project" value="TreeGrafter"/>
</dbReference>
<dbReference type="InterPro" id="IPR015797">
    <property type="entry name" value="NUDIX_hydrolase-like_dom_sf"/>
</dbReference>
<evidence type="ECO:0000256" key="3">
    <source>
        <dbReference type="ARBA" id="ARBA00022457"/>
    </source>
</evidence>
<proteinExistence type="inferred from homology"/>
<dbReference type="InterPro" id="IPR036206">
    <property type="entry name" value="ThiamineP_synth_sf"/>
</dbReference>
<keyword evidence="8" id="KW-0460">Magnesium</keyword>
<evidence type="ECO:0000256" key="5">
    <source>
        <dbReference type="ARBA" id="ARBA00022723"/>
    </source>
</evidence>
<evidence type="ECO:0000256" key="8">
    <source>
        <dbReference type="ARBA" id="ARBA00022842"/>
    </source>
</evidence>
<dbReference type="Gene3D" id="3.20.20.70">
    <property type="entry name" value="Aldolase class I"/>
    <property type="match status" value="1"/>
</dbReference>
<dbReference type="SUPFAM" id="SSF55811">
    <property type="entry name" value="Nudix"/>
    <property type="match status" value="1"/>
</dbReference>
<feature type="domain" description="Nudix hydrolase" evidence="12">
    <location>
        <begin position="14"/>
        <end position="140"/>
    </location>
</feature>
<dbReference type="GO" id="GO:0008413">
    <property type="term" value="F:8-oxo-7,8-dihydroguanosine triphosphate pyrophosphatase activity"/>
    <property type="evidence" value="ECO:0007669"/>
    <property type="project" value="InterPro"/>
</dbReference>
<dbReference type="PANTHER" id="PTHR47707">
    <property type="entry name" value="8-OXO-DGTP DIPHOSPHATASE"/>
    <property type="match status" value="1"/>
</dbReference>
<dbReference type="PRINTS" id="PR00502">
    <property type="entry name" value="NUDIXFAMILY"/>
</dbReference>
<keyword evidence="7 13" id="KW-0378">Hydrolase</keyword>
<dbReference type="GO" id="GO:0006281">
    <property type="term" value="P:DNA repair"/>
    <property type="evidence" value="ECO:0007669"/>
    <property type="project" value="UniProtKB-KW"/>
</dbReference>
<evidence type="ECO:0000256" key="10">
    <source>
        <dbReference type="ARBA" id="ARBA00035861"/>
    </source>
</evidence>
<dbReference type="PROSITE" id="PS51462">
    <property type="entry name" value="NUDIX"/>
    <property type="match status" value="1"/>
</dbReference>
<dbReference type="AlphaFoldDB" id="A0A3B0ZFW3"/>
<organism evidence="13">
    <name type="scientific">hydrothermal vent metagenome</name>
    <dbReference type="NCBI Taxonomy" id="652676"/>
    <lineage>
        <taxon>unclassified sequences</taxon>
        <taxon>metagenomes</taxon>
        <taxon>ecological metagenomes</taxon>
    </lineage>
</organism>
<dbReference type="InterPro" id="IPR029119">
    <property type="entry name" value="MutY_C"/>
</dbReference>
<dbReference type="GO" id="GO:0009228">
    <property type="term" value="P:thiamine biosynthetic process"/>
    <property type="evidence" value="ECO:0007669"/>
    <property type="project" value="UniProtKB-KW"/>
</dbReference>
<evidence type="ECO:0000256" key="6">
    <source>
        <dbReference type="ARBA" id="ARBA00022763"/>
    </source>
</evidence>
<dbReference type="CDD" id="cd00564">
    <property type="entry name" value="TMP_TenI"/>
    <property type="match status" value="1"/>
</dbReference>
<dbReference type="PROSITE" id="PS00893">
    <property type="entry name" value="NUDIX_BOX"/>
    <property type="match status" value="1"/>
</dbReference>
<reference evidence="13" key="1">
    <citation type="submission" date="2018-06" db="EMBL/GenBank/DDBJ databases">
        <authorList>
            <person name="Zhirakovskaya E."/>
        </authorList>
    </citation>
    <scope>NUCLEOTIDE SEQUENCE</scope>
</reference>
<comment type="catalytic activity">
    <reaction evidence="10">
        <text>8-oxo-dGTP + H2O = 8-oxo-dGMP + diphosphate + H(+)</text>
        <dbReference type="Rhea" id="RHEA:31575"/>
        <dbReference type="ChEBI" id="CHEBI:15377"/>
        <dbReference type="ChEBI" id="CHEBI:15378"/>
        <dbReference type="ChEBI" id="CHEBI:33019"/>
        <dbReference type="ChEBI" id="CHEBI:63224"/>
        <dbReference type="ChEBI" id="CHEBI:77896"/>
        <dbReference type="EC" id="3.6.1.55"/>
    </reaction>
</comment>
<gene>
    <name evidence="13" type="ORF">MNBD_GAMMA17-691</name>
</gene>
<dbReference type="InterPro" id="IPR047127">
    <property type="entry name" value="MutT-like"/>
</dbReference>
<keyword evidence="4" id="KW-0235">DNA replication</keyword>
<dbReference type="SUPFAM" id="SSF51391">
    <property type="entry name" value="Thiamin phosphate synthase"/>
    <property type="match status" value="1"/>
</dbReference>
<dbReference type="InterPro" id="IPR013785">
    <property type="entry name" value="Aldolase_TIM"/>
</dbReference>
<evidence type="ECO:0000256" key="7">
    <source>
        <dbReference type="ARBA" id="ARBA00022801"/>
    </source>
</evidence>
<evidence type="ECO:0000256" key="4">
    <source>
        <dbReference type="ARBA" id="ARBA00022705"/>
    </source>
</evidence>
<dbReference type="Pfam" id="PF14815">
    <property type="entry name" value="NUDIX_4"/>
    <property type="match status" value="1"/>
</dbReference>
<dbReference type="EC" id="3.6.1.55" evidence="11"/>
<dbReference type="InterPro" id="IPR020476">
    <property type="entry name" value="Nudix_hydrolase"/>
</dbReference>
<protein>
    <recommendedName>
        <fullName evidence="11">8-oxo-dGTP diphosphatase</fullName>
        <ecNumber evidence="11">3.6.1.55</ecNumber>
    </recommendedName>
</protein>
<evidence type="ECO:0000256" key="11">
    <source>
        <dbReference type="ARBA" id="ARBA00038905"/>
    </source>
</evidence>
<dbReference type="Gene3D" id="3.90.79.10">
    <property type="entry name" value="Nucleoside Triphosphate Pyrophosphohydrolase"/>
    <property type="match status" value="1"/>
</dbReference>
<dbReference type="InterPro" id="IPR020084">
    <property type="entry name" value="NUDIX_hydrolase_CS"/>
</dbReference>
<dbReference type="InterPro" id="IPR022998">
    <property type="entry name" value="ThiamineP_synth_TenI"/>
</dbReference>